<dbReference type="Gene3D" id="3.20.20.80">
    <property type="entry name" value="Glycosidases"/>
    <property type="match status" value="1"/>
</dbReference>
<name>N6SVA0_DENPD</name>
<dbReference type="OrthoDB" id="76388at2759"/>
<dbReference type="PANTHER" id="PTHR11177">
    <property type="entry name" value="CHITINASE"/>
    <property type="match status" value="1"/>
</dbReference>
<evidence type="ECO:0000256" key="5">
    <source>
        <dbReference type="RuleBase" id="RU000489"/>
    </source>
</evidence>
<dbReference type="EMBL" id="KB741261">
    <property type="protein sequence ID" value="ENN71614.1"/>
    <property type="molecule type" value="Genomic_DNA"/>
</dbReference>
<dbReference type="InterPro" id="IPR029070">
    <property type="entry name" value="Chitinase_insertion_sf"/>
</dbReference>
<keyword evidence="2 5" id="KW-0378">Hydrolase</keyword>
<dbReference type="Pfam" id="PF00704">
    <property type="entry name" value="Glyco_hydro_18"/>
    <property type="match status" value="1"/>
</dbReference>
<dbReference type="InterPro" id="IPR017853">
    <property type="entry name" value="GH"/>
</dbReference>
<evidence type="ECO:0000256" key="4">
    <source>
        <dbReference type="ARBA" id="ARBA00023295"/>
    </source>
</evidence>
<dbReference type="OMA" id="QRLVCYY"/>
<keyword evidence="3" id="KW-0325">Glycoprotein</keyword>
<dbReference type="SUPFAM" id="SSF54556">
    <property type="entry name" value="Chitinase insertion domain"/>
    <property type="match status" value="1"/>
</dbReference>
<dbReference type="SUPFAM" id="SSF51445">
    <property type="entry name" value="(Trans)glycosidases"/>
    <property type="match status" value="1"/>
</dbReference>
<evidence type="ECO:0000256" key="3">
    <source>
        <dbReference type="ARBA" id="ARBA00023180"/>
    </source>
</evidence>
<accession>N6SVA0</accession>
<gene>
    <name evidence="7" type="ORF">YQE_11713</name>
</gene>
<evidence type="ECO:0000256" key="2">
    <source>
        <dbReference type="ARBA" id="ARBA00022801"/>
    </source>
</evidence>
<dbReference type="PROSITE" id="PS01095">
    <property type="entry name" value="GH18_1"/>
    <property type="match status" value="1"/>
</dbReference>
<dbReference type="SMART" id="SM00636">
    <property type="entry name" value="Glyco_18"/>
    <property type="match status" value="1"/>
</dbReference>
<evidence type="ECO:0000256" key="6">
    <source>
        <dbReference type="RuleBase" id="RU004453"/>
    </source>
</evidence>
<dbReference type="AlphaFoldDB" id="N6SVA0"/>
<dbReference type="FunFam" id="3.10.50.10:FF:000003">
    <property type="entry name" value="Class V chitinase CHIT5b"/>
    <property type="match status" value="1"/>
</dbReference>
<evidence type="ECO:0000256" key="1">
    <source>
        <dbReference type="ARBA" id="ARBA00022729"/>
    </source>
</evidence>
<feature type="non-terminal residue" evidence="7">
    <location>
        <position position="1"/>
    </location>
</feature>
<dbReference type="GO" id="GO:0005576">
    <property type="term" value="C:extracellular region"/>
    <property type="evidence" value="ECO:0007669"/>
    <property type="project" value="TreeGrafter"/>
</dbReference>
<dbReference type="InterPro" id="IPR050314">
    <property type="entry name" value="Glycosyl_Hydrlase_18"/>
</dbReference>
<sequence length="349" mass="39537">MQVSDIDPNLCTHLNLAFASVVNNSLYLDNEQLSFLAEIIKLKQTNENLKVLVSVGGAGNQNGFPEMVKNHTNRKIFIKSVWDYVQQLNIDGVDLDWEFPGAQINYDPNQRMHFTQLLSEMRKSIARQDKYKVFLTVAVAAITDIVDVSYDVAYMNEYVDFVNLMSYDFHYFTSVTPFTGINSPLYETSSEKYFLTTLNINYSSHYWNYLGMDKSKIVIGLPTYGHSFRLVNSNSHDLYAPASGYGKLGNLGFASYPMICNFLQKNHITPVFDMENFSPYAAKYYEWISFDDSQSLTYKAEFIKSHNFGGAMVYCLNADDFKGICNMGVIAGTKFPLISSIKNALDGAT</sequence>
<dbReference type="InterPro" id="IPR001579">
    <property type="entry name" value="Glyco_hydro_18_chit_AS"/>
</dbReference>
<dbReference type="HOGENOM" id="CLU_002833_3_0_1"/>
<dbReference type="GO" id="GO:0005975">
    <property type="term" value="P:carbohydrate metabolic process"/>
    <property type="evidence" value="ECO:0007669"/>
    <property type="project" value="InterPro"/>
</dbReference>
<reference evidence="7" key="1">
    <citation type="journal article" date="2013" name="Genome Biol.">
        <title>Draft genome of the mountain pine beetle, Dendroctonus ponderosae Hopkins, a major forest pest.</title>
        <authorList>
            <person name="Keeling C.I."/>
            <person name="Yuen M.M."/>
            <person name="Liao N.Y."/>
            <person name="Docking T.R."/>
            <person name="Chan S.K."/>
            <person name="Taylor G.A."/>
            <person name="Palmquist D.L."/>
            <person name="Jackman S.D."/>
            <person name="Nguyen A."/>
            <person name="Li M."/>
            <person name="Henderson H."/>
            <person name="Janes J.K."/>
            <person name="Zhao Y."/>
            <person name="Pandoh P."/>
            <person name="Moore R."/>
            <person name="Sperling F.A."/>
            <person name="Huber D.P."/>
            <person name="Birol I."/>
            <person name="Jones S.J."/>
            <person name="Bohlmann J."/>
        </authorList>
    </citation>
    <scope>NUCLEOTIDE SEQUENCE</scope>
</reference>
<evidence type="ECO:0000313" key="7">
    <source>
        <dbReference type="EMBL" id="ENN71614.1"/>
    </source>
</evidence>
<comment type="similarity">
    <text evidence="6">Belongs to the glycosyl hydrolase 18 family.</text>
</comment>
<dbReference type="GO" id="GO:0008061">
    <property type="term" value="F:chitin binding"/>
    <property type="evidence" value="ECO:0007669"/>
    <property type="project" value="InterPro"/>
</dbReference>
<dbReference type="PANTHER" id="PTHR11177:SF390">
    <property type="entry name" value="CHITINASE 11"/>
    <property type="match status" value="1"/>
</dbReference>
<dbReference type="Gene3D" id="3.10.50.10">
    <property type="match status" value="1"/>
</dbReference>
<dbReference type="InterPro" id="IPR011583">
    <property type="entry name" value="Chitinase_II/V-like_cat"/>
</dbReference>
<dbReference type="GO" id="GO:0004568">
    <property type="term" value="F:chitinase activity"/>
    <property type="evidence" value="ECO:0007669"/>
    <property type="project" value="UniProtKB-ARBA"/>
</dbReference>
<keyword evidence="4 5" id="KW-0326">Glycosidase</keyword>
<dbReference type="GO" id="GO:0006032">
    <property type="term" value="P:chitin catabolic process"/>
    <property type="evidence" value="ECO:0007669"/>
    <property type="project" value="UniProtKB-ARBA"/>
</dbReference>
<proteinExistence type="inferred from homology"/>
<dbReference type="PROSITE" id="PS51910">
    <property type="entry name" value="GH18_2"/>
    <property type="match status" value="1"/>
</dbReference>
<dbReference type="InterPro" id="IPR001223">
    <property type="entry name" value="Glyco_hydro18_cat"/>
</dbReference>
<keyword evidence="1" id="KW-0732">Signal</keyword>
<protein>
    <submittedName>
        <fullName evidence="7">Uncharacterized protein</fullName>
    </submittedName>
</protein>
<organism evidence="7">
    <name type="scientific">Dendroctonus ponderosae</name>
    <name type="common">Mountain pine beetle</name>
    <dbReference type="NCBI Taxonomy" id="77166"/>
    <lineage>
        <taxon>Eukaryota</taxon>
        <taxon>Metazoa</taxon>
        <taxon>Ecdysozoa</taxon>
        <taxon>Arthropoda</taxon>
        <taxon>Hexapoda</taxon>
        <taxon>Insecta</taxon>
        <taxon>Pterygota</taxon>
        <taxon>Neoptera</taxon>
        <taxon>Endopterygota</taxon>
        <taxon>Coleoptera</taxon>
        <taxon>Polyphaga</taxon>
        <taxon>Cucujiformia</taxon>
        <taxon>Curculionidae</taxon>
        <taxon>Scolytinae</taxon>
        <taxon>Dendroctonus</taxon>
    </lineage>
</organism>